<name>A0A0C5PL31_ECOLX</name>
<evidence type="ECO:0000313" key="3">
    <source>
        <dbReference type="EMBL" id="SQP88066.1"/>
    </source>
</evidence>
<dbReference type="EMBL" id="KR779901">
    <property type="protein sequence ID" value="ALG88829.1"/>
    <property type="molecule type" value="Genomic_DNA"/>
</dbReference>
<dbReference type="AlphaFoldDB" id="A0A0C5PL31"/>
<dbReference type="EMBL" id="UCZA01000042">
    <property type="protein sequence ID" value="SQP88066.1"/>
    <property type="molecule type" value="Genomic_DNA"/>
</dbReference>
<dbReference type="Proteomes" id="UP000250671">
    <property type="component" value="Unassembled WGS sequence"/>
</dbReference>
<dbReference type="RefSeq" id="WP_000466217.1">
    <property type="nucleotide sequence ID" value="NZ_BFON01000039.1"/>
</dbReference>
<reference evidence="1" key="1">
    <citation type="submission" date="2014-12" db="EMBL/GenBank/DDBJ databases">
        <title>Detection a broad host range IncP plasmid carrying cfr gene from extended-spectrum cephalosporin-resistant Escherichia coli.</title>
        <authorList>
            <person name="Liu X.-Q."/>
            <person name="Liu J.-H."/>
            <person name="Zeng Z.-l."/>
        </authorList>
    </citation>
    <scope>NUCLEOTIDE SEQUENCE</scope>
    <source>
        <strain evidence="1">FP671</strain>
        <plasmid evidence="1">pHNFP671</plasmid>
    </source>
</reference>
<evidence type="ECO:0000313" key="4">
    <source>
        <dbReference type="Proteomes" id="UP000250671"/>
    </source>
</evidence>
<reference evidence="2" key="2">
    <citation type="journal article" date="2015" name="Antimicrob. Agents Chemother.">
        <title>Characterization of a cfr-carrying plasmid from porcine Escherichia coli that closely resembles plasmid pEA3 from the plant pathogen Erwinia amylovora.</title>
        <authorList>
            <person name="Zhang R."/>
            <person name="Sun B."/>
            <person name="Wang Y."/>
            <person name="Lei L."/>
            <person name="Schwarz S."/>
            <person name="Wu C."/>
        </authorList>
    </citation>
    <scope>NUCLEOTIDE SEQUENCE</scope>
    <source>
        <strain evidence="2">FSEC-01</strain>
        <plasmid evidence="2">pFSEC-01</plasmid>
    </source>
</reference>
<dbReference type="EMBL" id="KP324830">
    <property type="protein sequence ID" value="AJQ17290.1"/>
    <property type="molecule type" value="Genomic_DNA"/>
</dbReference>
<dbReference type="NCBIfam" id="NF033894">
    <property type="entry name" value="Eex_IncN"/>
    <property type="match status" value="1"/>
</dbReference>
<geneLocation type="plasmid" evidence="1">
    <name>pHNFP671</name>
</geneLocation>
<keyword evidence="1" id="KW-0449">Lipoprotein</keyword>
<geneLocation type="plasmid" evidence="2">
    <name>pFSEC-01</name>
</geneLocation>
<protein>
    <submittedName>
        <fullName evidence="1">Putative lipoprotein</fullName>
    </submittedName>
</protein>
<dbReference type="PROSITE" id="PS51257">
    <property type="entry name" value="PROKAR_LIPOPROTEIN"/>
    <property type="match status" value="1"/>
</dbReference>
<evidence type="ECO:0000313" key="2">
    <source>
        <dbReference type="EMBL" id="ALG88829.1"/>
    </source>
</evidence>
<proteinExistence type="predicted"/>
<gene>
    <name evidence="3" type="ORF">SAMEA3752557_04899</name>
</gene>
<dbReference type="InterPro" id="IPR047937">
    <property type="entry name" value="Eex_IncN-like"/>
</dbReference>
<reference evidence="3 4" key="3">
    <citation type="submission" date="2018-06" db="EMBL/GenBank/DDBJ databases">
        <authorList>
            <consortium name="Pathogen Informatics"/>
            <person name="Doyle S."/>
        </authorList>
    </citation>
    <scope>NUCLEOTIDE SEQUENCE [LARGE SCALE GENOMIC DNA]</scope>
    <source>
        <strain evidence="3 4">VREC0535</strain>
    </source>
</reference>
<organism evidence="1">
    <name type="scientific">Escherichia coli</name>
    <dbReference type="NCBI Taxonomy" id="562"/>
    <lineage>
        <taxon>Bacteria</taxon>
        <taxon>Pseudomonadati</taxon>
        <taxon>Pseudomonadota</taxon>
        <taxon>Gammaproteobacteria</taxon>
        <taxon>Enterobacterales</taxon>
        <taxon>Enterobacteriaceae</taxon>
        <taxon>Escherichia</taxon>
    </lineage>
</organism>
<accession>A0A0C5PL31</accession>
<evidence type="ECO:0000313" key="1">
    <source>
        <dbReference type="EMBL" id="AJQ17290.1"/>
    </source>
</evidence>
<sequence length="82" mass="9030">MFFSCARKISAVCLVSLALTGCFDKEETHSVEWFSNHNAERAETVKRCSDNPGELGNTPNCKNAIAAEQKASSGSLRHINNW</sequence>
<keyword evidence="1" id="KW-0614">Plasmid</keyword>